<dbReference type="Proteomes" id="UP000612746">
    <property type="component" value="Unassembled WGS sequence"/>
</dbReference>
<name>A0A8H7PU41_9FUNG</name>
<dbReference type="GO" id="GO:0005643">
    <property type="term" value="C:nuclear pore"/>
    <property type="evidence" value="ECO:0007669"/>
    <property type="project" value="UniProtKB-ARBA"/>
</dbReference>
<protein>
    <submittedName>
        <fullName evidence="7">Uncharacterized protein</fullName>
    </submittedName>
</protein>
<feature type="domain" description="NUP160 middle TPR" evidence="6">
    <location>
        <begin position="988"/>
        <end position="1239"/>
    </location>
</feature>
<sequence>MFYPLNSDHHLQLDVLVTAAPSMIQPETEKLQPTKFCFLTETHSCWRQPLEMHWLQTVHSNLSSYTSPHNVDIKFIDIPTTPSPILPAQQQPSPAATVFRLTDSTAVVHARLTDANTVLELRYLNWTENSDAGKPFSSPRNLRLQIRLSATLLPVIRFSQDSNNLWCYVLTTNNYLVRMRLALENVFLTPLTGNFHSLQQLDKHIVPITFGIVSSTQVIIACENGSLVYLYDASNGKTDKDPFSSYEIAQQDFTPRQNALTYLNSIPLLSNFFGDIGDTDHQASAQPIALALEPVSRNSKSSAIVAAVICRDRRLRVWISGHNYTCSQAIAVLPCFDQDKHLVESGVDIIRDALPGSIVDAPHISPRSQNHEPDLDTEPRNHLRLYRVNDDIILAVAYVQSEQQCCFAIYQIVLEDGDIRSLKLVHVVESNSQPKEWLSGFDMTIEQNDATLWTVWDTQPDSIVRTATIFNVGCEYDPFSESAIPVRVRWRNVLPDSTSSRVAVQRHQHQNGPETFLKSIFAPGAFSDSTIRKALMVYVGTVDPHERTLSQDDFLTDNEDREEHEVTSIGNSSDDDRPTLQKHVHDLIAAHLEKQTNDESYESNVKREWKSFYQLCCSAEDFESIPLGISAPQTTISSDISAPLIITRHDGYAAARTLDELEILQHHFSPLKDDLHQQSFFPSELEHNIFDGDDVQIKSLINNGKFDSSLVLFADSMASLIDLLGEQAVADIDVWLEQTLLKDNSAPTADAIGHQLYNRFIATASLSDYDKNLTMTKLRECRDLDETVSLVLDALVDTCLDAMSGDKASAMTDSVVTNATHQLVTTRYNVTRNTAVTLAFLLALDGNQTVMKNTVERLEDCHNALKAYTLLKWMCNQPLDRDVERHFSVETNAARDSLQPHVVSNDHSHTHTSGLMDLLVSRQFSVYMQYGSFEGAVTRAARQLIRQLNILPASGKFNDASVIDIANCLESFSQPKLALALLQCLPMSDAVLFVQAKCWTRLGQTKDAENAFLRVANGFDDFYEHQPQSSVGQSLQQLLPHGCDTLIEYYIHVSVFVFAHSQADLIIRFSKLALTSIEAVQESTKEKESEHKQHLGSTSSLWYRVFVAYLLKQDIEGAVSAMSSIEDLERRSATAKYLVNWLAENDKLGLICSLPLSGLRPQVEEALVSKAKRQQVPVPESQVDFSKNLYAFYVYAGDYGPAALSMYMLAQRCQHNLKAPKALDQSIKSYLAAINSLSLLSQDKQWLSVPLENESKDQSELKDLITLRKEYIVTKAHLDLIAHYPELANADNIINVNDAIEKFEKLGLQNRVKLLEL</sequence>
<comment type="caution">
    <text evidence="7">The sequence shown here is derived from an EMBL/GenBank/DDBJ whole genome shotgun (WGS) entry which is preliminary data.</text>
</comment>
<dbReference type="Pfam" id="PF11715">
    <property type="entry name" value="Beta-prop_Nup120_160"/>
    <property type="match status" value="1"/>
</dbReference>
<evidence type="ECO:0000256" key="1">
    <source>
        <dbReference type="ARBA" id="ARBA00004123"/>
    </source>
</evidence>
<organism evidence="7 8">
    <name type="scientific">Umbelopsis vinacea</name>
    <dbReference type="NCBI Taxonomy" id="44442"/>
    <lineage>
        <taxon>Eukaryota</taxon>
        <taxon>Fungi</taxon>
        <taxon>Fungi incertae sedis</taxon>
        <taxon>Mucoromycota</taxon>
        <taxon>Mucoromycotina</taxon>
        <taxon>Umbelopsidomycetes</taxon>
        <taxon>Umbelopsidales</taxon>
        <taxon>Umbelopsidaceae</taxon>
        <taxon>Umbelopsis</taxon>
    </lineage>
</organism>
<evidence type="ECO:0000259" key="5">
    <source>
        <dbReference type="Pfam" id="PF11715"/>
    </source>
</evidence>
<keyword evidence="2" id="KW-0813">Transport</keyword>
<dbReference type="InterPro" id="IPR059141">
    <property type="entry name" value="Beta-prop_Nup120_160"/>
</dbReference>
<proteinExistence type="predicted"/>
<dbReference type="PANTHER" id="PTHR21286">
    <property type="entry name" value="NUCLEAR PORE COMPLEX PROTEIN NUP160"/>
    <property type="match status" value="1"/>
</dbReference>
<evidence type="ECO:0000256" key="3">
    <source>
        <dbReference type="ARBA" id="ARBA00023242"/>
    </source>
</evidence>
<dbReference type="InterPro" id="IPR021717">
    <property type="entry name" value="Nucleoporin_Nup160"/>
</dbReference>
<keyword evidence="8" id="KW-1185">Reference proteome</keyword>
<dbReference type="PANTHER" id="PTHR21286:SF0">
    <property type="entry name" value="NUCLEAR PORE COMPLEX PROTEIN NUP160"/>
    <property type="match status" value="1"/>
</dbReference>
<dbReference type="InterPro" id="IPR056535">
    <property type="entry name" value="TPR_NUP160_M"/>
</dbReference>
<evidence type="ECO:0000313" key="7">
    <source>
        <dbReference type="EMBL" id="KAG2180372.1"/>
    </source>
</evidence>
<evidence type="ECO:0000313" key="8">
    <source>
        <dbReference type="Proteomes" id="UP000612746"/>
    </source>
</evidence>
<gene>
    <name evidence="7" type="ORF">INT44_003374</name>
</gene>
<reference evidence="7" key="1">
    <citation type="submission" date="2020-12" db="EMBL/GenBank/DDBJ databases">
        <title>Metabolic potential, ecology and presence of endohyphal bacteria is reflected in genomic diversity of Mucoromycotina.</title>
        <authorList>
            <person name="Muszewska A."/>
            <person name="Okrasinska A."/>
            <person name="Steczkiewicz K."/>
            <person name="Drgas O."/>
            <person name="Orlowska M."/>
            <person name="Perlinska-Lenart U."/>
            <person name="Aleksandrzak-Piekarczyk T."/>
            <person name="Szatraj K."/>
            <person name="Zielenkiewicz U."/>
            <person name="Pilsyk S."/>
            <person name="Malc E."/>
            <person name="Mieczkowski P."/>
            <person name="Kruszewska J.S."/>
            <person name="Biernat P."/>
            <person name="Pawlowska J."/>
        </authorList>
    </citation>
    <scope>NUCLEOTIDE SEQUENCE</scope>
    <source>
        <strain evidence="7">WA0000051536</strain>
    </source>
</reference>
<evidence type="ECO:0000259" key="6">
    <source>
        <dbReference type="Pfam" id="PF23354"/>
    </source>
</evidence>
<feature type="region of interest" description="Disordered" evidence="4">
    <location>
        <begin position="553"/>
        <end position="578"/>
    </location>
</feature>
<accession>A0A8H7PU41</accession>
<dbReference type="Pfam" id="PF23354">
    <property type="entry name" value="TPR_NUP160_120_M"/>
    <property type="match status" value="1"/>
</dbReference>
<keyword evidence="3" id="KW-0539">Nucleus</keyword>
<comment type="subcellular location">
    <subcellularLocation>
        <location evidence="1">Nucleus</location>
    </subcellularLocation>
</comment>
<dbReference type="EMBL" id="JAEPRA010000009">
    <property type="protein sequence ID" value="KAG2180372.1"/>
    <property type="molecule type" value="Genomic_DNA"/>
</dbReference>
<evidence type="ECO:0000256" key="2">
    <source>
        <dbReference type="ARBA" id="ARBA00022448"/>
    </source>
</evidence>
<dbReference type="GO" id="GO:0017056">
    <property type="term" value="F:structural constituent of nuclear pore"/>
    <property type="evidence" value="ECO:0007669"/>
    <property type="project" value="TreeGrafter"/>
</dbReference>
<dbReference type="OrthoDB" id="67716at2759"/>
<evidence type="ECO:0000256" key="4">
    <source>
        <dbReference type="SAM" id="MobiDB-lite"/>
    </source>
</evidence>
<feature type="domain" description="Nucleoporin Nup120/160 beta-propeller" evidence="5">
    <location>
        <begin position="108"/>
        <end position="662"/>
    </location>
</feature>